<proteinExistence type="inferred from homology"/>
<name>A0ABQ3ZY05_9ACTN</name>
<dbReference type="InterPro" id="IPR002539">
    <property type="entry name" value="MaoC-like_dom"/>
</dbReference>
<dbReference type="InterPro" id="IPR029069">
    <property type="entry name" value="HotDog_dom_sf"/>
</dbReference>
<dbReference type="Gene3D" id="3.10.129.10">
    <property type="entry name" value="Hotdog Thioesterase"/>
    <property type="match status" value="1"/>
</dbReference>
<accession>A0ABQ3ZY05</accession>
<protein>
    <submittedName>
        <fullName evidence="3">Acyl dehydratase</fullName>
    </submittedName>
</protein>
<dbReference type="Pfam" id="PF01575">
    <property type="entry name" value="MaoC_dehydratas"/>
    <property type="match status" value="1"/>
</dbReference>
<sequence length="135" mass="14299">MSGPERLELEPAIVTRDLLAGYAAASGDLNPLHLDTGAAVAAGFDDVIAHGMLSMAFLGRLLTGWVPVTDLVSFRVTFRSPAPVGARLRCTADVVSVERVNGRSLARLDLAVHIEDGPVTVRGEAVVRLPEEGDR</sequence>
<evidence type="ECO:0000313" key="4">
    <source>
        <dbReference type="Proteomes" id="UP000603200"/>
    </source>
</evidence>
<gene>
    <name evidence="3" type="ORF">Ahu01nite_061640</name>
</gene>
<dbReference type="EMBL" id="BOMN01000087">
    <property type="protein sequence ID" value="GIE23062.1"/>
    <property type="molecule type" value="Genomic_DNA"/>
</dbReference>
<dbReference type="RefSeq" id="WP_203840121.1">
    <property type="nucleotide sequence ID" value="NZ_BAAATV010000014.1"/>
</dbReference>
<organism evidence="3 4">
    <name type="scientific">Winogradskya humida</name>
    <dbReference type="NCBI Taxonomy" id="113566"/>
    <lineage>
        <taxon>Bacteria</taxon>
        <taxon>Bacillati</taxon>
        <taxon>Actinomycetota</taxon>
        <taxon>Actinomycetes</taxon>
        <taxon>Micromonosporales</taxon>
        <taxon>Micromonosporaceae</taxon>
        <taxon>Winogradskya</taxon>
    </lineage>
</organism>
<dbReference type="Proteomes" id="UP000603200">
    <property type="component" value="Unassembled WGS sequence"/>
</dbReference>
<comment type="caution">
    <text evidence="3">The sequence shown here is derived from an EMBL/GenBank/DDBJ whole genome shotgun (WGS) entry which is preliminary data.</text>
</comment>
<comment type="similarity">
    <text evidence="1">Belongs to the enoyl-CoA hydratase/isomerase family.</text>
</comment>
<evidence type="ECO:0000313" key="3">
    <source>
        <dbReference type="EMBL" id="GIE23062.1"/>
    </source>
</evidence>
<evidence type="ECO:0000256" key="1">
    <source>
        <dbReference type="ARBA" id="ARBA00005254"/>
    </source>
</evidence>
<dbReference type="SUPFAM" id="SSF54637">
    <property type="entry name" value="Thioesterase/thiol ester dehydrase-isomerase"/>
    <property type="match status" value="1"/>
</dbReference>
<keyword evidence="4" id="KW-1185">Reference proteome</keyword>
<feature type="domain" description="MaoC-like" evidence="2">
    <location>
        <begin position="11"/>
        <end position="101"/>
    </location>
</feature>
<reference evidence="3 4" key="1">
    <citation type="submission" date="2021-01" db="EMBL/GenBank/DDBJ databases">
        <title>Whole genome shotgun sequence of Actinoplanes humidus NBRC 14915.</title>
        <authorList>
            <person name="Komaki H."/>
            <person name="Tamura T."/>
        </authorList>
    </citation>
    <scope>NUCLEOTIDE SEQUENCE [LARGE SCALE GENOMIC DNA]</scope>
    <source>
        <strain evidence="3 4">NBRC 14915</strain>
    </source>
</reference>
<evidence type="ECO:0000259" key="2">
    <source>
        <dbReference type="Pfam" id="PF01575"/>
    </source>
</evidence>
<dbReference type="PANTHER" id="PTHR43841">
    <property type="entry name" value="3-HYDROXYACYL-THIOESTER DEHYDRATASE HTDX-RELATED"/>
    <property type="match status" value="1"/>
</dbReference>
<dbReference type="PANTHER" id="PTHR43841:SF3">
    <property type="entry name" value="(3R)-HYDROXYACYL-ACP DEHYDRATASE SUBUNIT HADB"/>
    <property type="match status" value="1"/>
</dbReference>